<keyword evidence="3" id="KW-1185">Reference proteome</keyword>
<protein>
    <submittedName>
        <fullName evidence="2">Uncharacterized protein</fullName>
    </submittedName>
</protein>
<name>A0A1X7FVD8_9HYPH</name>
<feature type="region of interest" description="Disordered" evidence="1">
    <location>
        <begin position="56"/>
        <end position="94"/>
    </location>
</feature>
<evidence type="ECO:0000256" key="1">
    <source>
        <dbReference type="SAM" id="MobiDB-lite"/>
    </source>
</evidence>
<accession>A0A1X7FVD8</accession>
<dbReference type="Proteomes" id="UP000192903">
    <property type="component" value="Unassembled WGS sequence"/>
</dbReference>
<organism evidence="2 3">
    <name type="scientific">Xaviernesmea oryzae</name>
    <dbReference type="NCBI Taxonomy" id="464029"/>
    <lineage>
        <taxon>Bacteria</taxon>
        <taxon>Pseudomonadati</taxon>
        <taxon>Pseudomonadota</taxon>
        <taxon>Alphaproteobacteria</taxon>
        <taxon>Hyphomicrobiales</taxon>
        <taxon>Rhizobiaceae</taxon>
        <taxon>Rhizobium/Agrobacterium group</taxon>
        <taxon>Xaviernesmea</taxon>
    </lineage>
</organism>
<dbReference type="EMBL" id="FXAF01000008">
    <property type="protein sequence ID" value="SMF59367.1"/>
    <property type="molecule type" value="Genomic_DNA"/>
</dbReference>
<evidence type="ECO:0000313" key="2">
    <source>
        <dbReference type="EMBL" id="SMF59367.1"/>
    </source>
</evidence>
<reference evidence="3" key="1">
    <citation type="submission" date="2017-04" db="EMBL/GenBank/DDBJ databases">
        <authorList>
            <person name="Varghese N."/>
            <person name="Submissions S."/>
        </authorList>
    </citation>
    <scope>NUCLEOTIDE SEQUENCE [LARGE SCALE GENOMIC DNA]</scope>
    <source>
        <strain evidence="3">B4P</strain>
    </source>
</reference>
<sequence length="94" mass="10218">MPPGFRSLTTDVLAQIIEALEKVGSRPAFYFSLTKAIFMKKTDVQQQLKRAERQIANTSGGGHLGGTNFGQGYDAKTSSARGKLEKSRRNGGKN</sequence>
<dbReference type="AlphaFoldDB" id="A0A1X7FVD8"/>
<evidence type="ECO:0000313" key="3">
    <source>
        <dbReference type="Proteomes" id="UP000192903"/>
    </source>
</evidence>
<feature type="compositionally biased region" description="Gly residues" evidence="1">
    <location>
        <begin position="59"/>
        <end position="69"/>
    </location>
</feature>
<dbReference type="STRING" id="464029.SAMN02982989_0932"/>
<proteinExistence type="predicted"/>
<gene>
    <name evidence="2" type="ORF">SAMN02982989_0932</name>
</gene>